<organism evidence="2 3">
    <name type="scientific">Sistotremastrum niveocremeum HHB9708</name>
    <dbReference type="NCBI Taxonomy" id="1314777"/>
    <lineage>
        <taxon>Eukaryota</taxon>
        <taxon>Fungi</taxon>
        <taxon>Dikarya</taxon>
        <taxon>Basidiomycota</taxon>
        <taxon>Agaricomycotina</taxon>
        <taxon>Agaricomycetes</taxon>
        <taxon>Sistotremastrales</taxon>
        <taxon>Sistotremastraceae</taxon>
        <taxon>Sertulicium</taxon>
        <taxon>Sertulicium niveocremeum</taxon>
    </lineage>
</organism>
<feature type="compositionally biased region" description="Basic and acidic residues" evidence="1">
    <location>
        <begin position="373"/>
        <end position="388"/>
    </location>
</feature>
<dbReference type="STRING" id="1314777.A0A164XJ93"/>
<feature type="region of interest" description="Disordered" evidence="1">
    <location>
        <begin position="44"/>
        <end position="218"/>
    </location>
</feature>
<evidence type="ECO:0000313" key="3">
    <source>
        <dbReference type="Proteomes" id="UP000076722"/>
    </source>
</evidence>
<sequence>MVSLQSHTHFAETNGSIVMTSPPLSDKVSLTLDPVTSLREAALRTLKTRRRKPPNPTGGVDSTDAAPTSNISADDSMEILSYGPDDRSKDNSPQPAEKEEGEISDEEPDSKVSDVPRQSSPNTDTRKIPNTSSDVEMQLDPPSSQTISPQVNVVPSSAGPPATSTRSPKRPRSPPPTPIVQEASHSSNEVAPPPNPSKPVSGLQSSGPSQEPVPIDVGHVRPNLSMSATQLWEAKEIILDLLGWGVPPTYLVDCGLTREAVYYTFTELNLKLPETLDTRGLAPYMPTVVAAETKRPQPQHSNPDARRIGSQLPTQPPPVASVQASANRGTADIRTPIVHPLPPKPNLNFQTHTSASVSPSQESAHPTLLSEDVGLRLSKDNDTPRDESQTLSPSATPNPNPTLLEIETLRRNELLARKAVVASRKAKRQPTTPLANYEQDYKMDVDSEGTSTDVKQVDDFLNSIGGEAMSSFMDSAVDASLSQKPAMMEPERYLNDSPTTEQGLAQVQAQAPSQSGLSRRSSKRPVAADFVDFPLTPSEPKEERFANKEIPSMTSNPSTFANGSSRKPPSFANIAPIRRCIIDLSDSEDEAGPSRPLSALSMNEFQAKEAKIRELREQIAAREKNRLRKTSSVASGTPPVSPLLSSASAQKSSVSINGDSSLYPNANLPETVQKPPGDHTNDPNGEAEAVEDAPLTGLDSESLTPTADDGQPQAATEKNSLLTAEAEMEELIPEDTKKAYRGVGAGNGISAEVRSLCHSHPRRTFSSIGSC</sequence>
<keyword evidence="3" id="KW-1185">Reference proteome</keyword>
<accession>A0A164XJ93</accession>
<evidence type="ECO:0000256" key="1">
    <source>
        <dbReference type="SAM" id="MobiDB-lite"/>
    </source>
</evidence>
<feature type="compositionally biased region" description="Polar residues" evidence="1">
    <location>
        <begin position="347"/>
        <end position="364"/>
    </location>
</feature>
<feature type="compositionally biased region" description="Low complexity" evidence="1">
    <location>
        <begin position="642"/>
        <end position="655"/>
    </location>
</feature>
<dbReference type="Proteomes" id="UP000076722">
    <property type="component" value="Unassembled WGS sequence"/>
</dbReference>
<feature type="compositionally biased region" description="Polar residues" evidence="1">
    <location>
        <begin position="116"/>
        <end position="155"/>
    </location>
</feature>
<dbReference type="AlphaFoldDB" id="A0A164XJ93"/>
<feature type="compositionally biased region" description="Polar residues" evidence="1">
    <location>
        <begin position="552"/>
        <end position="567"/>
    </location>
</feature>
<evidence type="ECO:0000313" key="2">
    <source>
        <dbReference type="EMBL" id="KZS96038.1"/>
    </source>
</evidence>
<feature type="region of interest" description="Disordered" evidence="1">
    <location>
        <begin position="494"/>
        <end position="571"/>
    </location>
</feature>
<dbReference type="OrthoDB" id="3270652at2759"/>
<feature type="compositionally biased region" description="Acidic residues" evidence="1">
    <location>
        <begin position="99"/>
        <end position="108"/>
    </location>
</feature>
<reference evidence="2 3" key="1">
    <citation type="journal article" date="2016" name="Mol. Biol. Evol.">
        <title>Comparative Genomics of Early-Diverging Mushroom-Forming Fungi Provides Insights into the Origins of Lignocellulose Decay Capabilities.</title>
        <authorList>
            <person name="Nagy L.G."/>
            <person name="Riley R."/>
            <person name="Tritt A."/>
            <person name="Adam C."/>
            <person name="Daum C."/>
            <person name="Floudas D."/>
            <person name="Sun H."/>
            <person name="Yadav J.S."/>
            <person name="Pangilinan J."/>
            <person name="Larsson K.H."/>
            <person name="Matsuura K."/>
            <person name="Barry K."/>
            <person name="Labutti K."/>
            <person name="Kuo R."/>
            <person name="Ohm R.A."/>
            <person name="Bhattacharya S.S."/>
            <person name="Shirouzu T."/>
            <person name="Yoshinaga Y."/>
            <person name="Martin F.M."/>
            <person name="Grigoriev I.V."/>
            <person name="Hibbett D.S."/>
        </authorList>
    </citation>
    <scope>NUCLEOTIDE SEQUENCE [LARGE SCALE GENOMIC DNA]</scope>
    <source>
        <strain evidence="2 3">HHB9708</strain>
    </source>
</reference>
<feature type="region of interest" description="Disordered" evidence="1">
    <location>
        <begin position="293"/>
        <end position="402"/>
    </location>
</feature>
<feature type="region of interest" description="Disordered" evidence="1">
    <location>
        <begin position="623"/>
        <end position="717"/>
    </location>
</feature>
<name>A0A164XJ93_9AGAM</name>
<feature type="compositionally biased region" description="Polar residues" evidence="1">
    <location>
        <begin position="496"/>
        <end position="519"/>
    </location>
</feature>
<dbReference type="EMBL" id="KV419400">
    <property type="protein sequence ID" value="KZS96038.1"/>
    <property type="molecule type" value="Genomic_DNA"/>
</dbReference>
<gene>
    <name evidence="2" type="ORF">SISNIDRAFT_451704</name>
</gene>
<protein>
    <submittedName>
        <fullName evidence="2">Uncharacterized protein</fullName>
    </submittedName>
</protein>
<proteinExistence type="predicted"/>
<feature type="compositionally biased region" description="Polar residues" evidence="1">
    <location>
        <begin position="656"/>
        <end position="670"/>
    </location>
</feature>